<organism evidence="1 2">
    <name type="scientific">Fraxinus pennsylvanica</name>
    <dbReference type="NCBI Taxonomy" id="56036"/>
    <lineage>
        <taxon>Eukaryota</taxon>
        <taxon>Viridiplantae</taxon>
        <taxon>Streptophyta</taxon>
        <taxon>Embryophyta</taxon>
        <taxon>Tracheophyta</taxon>
        <taxon>Spermatophyta</taxon>
        <taxon>Magnoliopsida</taxon>
        <taxon>eudicotyledons</taxon>
        <taxon>Gunneridae</taxon>
        <taxon>Pentapetalae</taxon>
        <taxon>asterids</taxon>
        <taxon>lamiids</taxon>
        <taxon>Lamiales</taxon>
        <taxon>Oleaceae</taxon>
        <taxon>Oleeae</taxon>
        <taxon>Fraxinus</taxon>
    </lineage>
</organism>
<dbReference type="AlphaFoldDB" id="A0AAD1YQC3"/>
<proteinExistence type="predicted"/>
<evidence type="ECO:0000313" key="2">
    <source>
        <dbReference type="Proteomes" id="UP000834106"/>
    </source>
</evidence>
<reference evidence="1" key="1">
    <citation type="submission" date="2023-05" db="EMBL/GenBank/DDBJ databases">
        <authorList>
            <person name="Huff M."/>
        </authorList>
    </citation>
    <scope>NUCLEOTIDE SEQUENCE</scope>
</reference>
<evidence type="ECO:0000313" key="1">
    <source>
        <dbReference type="EMBL" id="CAI9753960.1"/>
    </source>
</evidence>
<dbReference type="EMBL" id="OU503036">
    <property type="protein sequence ID" value="CAI9753960.1"/>
    <property type="molecule type" value="Genomic_DNA"/>
</dbReference>
<protein>
    <submittedName>
        <fullName evidence="1">Uncharacterized protein</fullName>
    </submittedName>
</protein>
<dbReference type="Proteomes" id="UP000834106">
    <property type="component" value="Chromosome 1"/>
</dbReference>
<sequence length="218" mass="24872">MDIDYAIRIDEPSKITDTSTATDIALYEKWERYNRLSLMFIKTKIFAGIRGSVDQHDKVQDLIKVIDDQFFTSEKALASILIIKFSSLKLTSVKGDTLIIVHITPQVQTGVEQPIIEIPQATDNVQINQVIQELPGLPKQWVEPQTSREDVGTTLRRSVRTKRSAIPSDYEVYLQELDHSIGAENDPESFSQAMSCKESELWYNDMKEEMSSMKSNRV</sequence>
<keyword evidence="2" id="KW-1185">Reference proteome</keyword>
<name>A0AAD1YQC3_9LAMI</name>
<accession>A0AAD1YQC3</accession>
<gene>
    <name evidence="1" type="ORF">FPE_LOCUS1391</name>
</gene>